<keyword evidence="8" id="KW-0347">Helicase</keyword>
<feature type="compositionally biased region" description="Basic residues" evidence="14">
    <location>
        <begin position="703"/>
        <end position="712"/>
    </location>
</feature>
<evidence type="ECO:0000256" key="1">
    <source>
        <dbReference type="ARBA" id="ARBA00004123"/>
    </source>
</evidence>
<evidence type="ECO:0000256" key="10">
    <source>
        <dbReference type="ARBA" id="ARBA00022840"/>
    </source>
</evidence>
<keyword evidence="10" id="KW-0067">ATP-binding</keyword>
<evidence type="ECO:0000256" key="12">
    <source>
        <dbReference type="ARBA" id="ARBA00023242"/>
    </source>
</evidence>
<evidence type="ECO:0000259" key="16">
    <source>
        <dbReference type="PROSITE" id="PS51533"/>
    </source>
</evidence>
<keyword evidence="9" id="KW-0862">Zinc</keyword>
<evidence type="ECO:0000256" key="13">
    <source>
        <dbReference type="SAM" id="Coils"/>
    </source>
</evidence>
<evidence type="ECO:0000256" key="8">
    <source>
        <dbReference type="ARBA" id="ARBA00022806"/>
    </source>
</evidence>
<dbReference type="InterPro" id="IPR025766">
    <property type="entry name" value="ADD"/>
</dbReference>
<gene>
    <name evidence="17" type="ORF">CYMTET_20171</name>
</gene>
<feature type="compositionally biased region" description="Basic and acidic residues" evidence="14">
    <location>
        <begin position="837"/>
        <end position="858"/>
    </location>
</feature>
<organism evidence="17 18">
    <name type="scientific">Cymbomonas tetramitiformis</name>
    <dbReference type="NCBI Taxonomy" id="36881"/>
    <lineage>
        <taxon>Eukaryota</taxon>
        <taxon>Viridiplantae</taxon>
        <taxon>Chlorophyta</taxon>
        <taxon>Pyramimonadophyceae</taxon>
        <taxon>Pyramimonadales</taxon>
        <taxon>Pyramimonadaceae</taxon>
        <taxon>Cymbomonas</taxon>
    </lineage>
</organism>
<dbReference type="GO" id="GO:0004386">
    <property type="term" value="F:helicase activity"/>
    <property type="evidence" value="ECO:0007669"/>
    <property type="project" value="UniProtKB-KW"/>
</dbReference>
<keyword evidence="8" id="KW-0378">Hydrolase</keyword>
<feature type="domain" description="PHD-type" evidence="16">
    <location>
        <begin position="204"/>
        <end position="352"/>
    </location>
</feature>
<dbReference type="Pfam" id="PF00176">
    <property type="entry name" value="SNF2-rel_dom"/>
    <property type="match status" value="1"/>
</dbReference>
<feature type="coiled-coil region" evidence="13">
    <location>
        <begin position="373"/>
        <end position="404"/>
    </location>
</feature>
<evidence type="ECO:0000256" key="6">
    <source>
        <dbReference type="ARBA" id="ARBA00022741"/>
    </source>
</evidence>
<dbReference type="SUPFAM" id="SSF52540">
    <property type="entry name" value="P-loop containing nucleoside triphosphate hydrolases"/>
    <property type="match status" value="1"/>
</dbReference>
<evidence type="ECO:0000256" key="14">
    <source>
        <dbReference type="SAM" id="MobiDB-lite"/>
    </source>
</evidence>
<evidence type="ECO:0000313" key="18">
    <source>
        <dbReference type="Proteomes" id="UP001190700"/>
    </source>
</evidence>
<dbReference type="InterPro" id="IPR000330">
    <property type="entry name" value="SNF2_N"/>
</dbReference>
<protein>
    <recommendedName>
        <fullName evidence="19">Transcriptional regulator ATRX</fullName>
    </recommendedName>
</protein>
<dbReference type="Gene3D" id="3.30.40.10">
    <property type="entry name" value="Zinc/RING finger domain, C3HC4 (zinc finger)"/>
    <property type="match status" value="1"/>
</dbReference>
<keyword evidence="5" id="KW-0479">Metal-binding</keyword>
<evidence type="ECO:0000256" key="2">
    <source>
        <dbReference type="ARBA" id="ARBA00004286"/>
    </source>
</evidence>
<accession>A0AAE0G4N2</accession>
<dbReference type="GO" id="GO:0008270">
    <property type="term" value="F:zinc ion binding"/>
    <property type="evidence" value="ECO:0007669"/>
    <property type="project" value="UniProtKB-KW"/>
</dbReference>
<dbReference type="GO" id="GO:0016887">
    <property type="term" value="F:ATP hydrolysis activity"/>
    <property type="evidence" value="ECO:0007669"/>
    <property type="project" value="InterPro"/>
</dbReference>
<name>A0AAE0G4N2_9CHLO</name>
<keyword evidence="18" id="KW-1185">Reference proteome</keyword>
<reference evidence="17 18" key="1">
    <citation type="journal article" date="2015" name="Genome Biol. Evol.">
        <title>Comparative Genomics of a Bacterivorous Green Alga Reveals Evolutionary Causalities and Consequences of Phago-Mixotrophic Mode of Nutrition.</title>
        <authorList>
            <person name="Burns J.A."/>
            <person name="Paasch A."/>
            <person name="Narechania A."/>
            <person name="Kim E."/>
        </authorList>
    </citation>
    <scope>NUCLEOTIDE SEQUENCE [LARGE SCALE GENOMIC DNA]</scope>
    <source>
        <strain evidence="17 18">PLY_AMNH</strain>
    </source>
</reference>
<dbReference type="GO" id="GO:0005694">
    <property type="term" value="C:chromosome"/>
    <property type="evidence" value="ECO:0007669"/>
    <property type="project" value="UniProtKB-SubCell"/>
</dbReference>
<evidence type="ECO:0000256" key="5">
    <source>
        <dbReference type="ARBA" id="ARBA00022723"/>
    </source>
</evidence>
<feature type="region of interest" description="Disordered" evidence="14">
    <location>
        <begin position="517"/>
        <end position="541"/>
    </location>
</feature>
<feature type="region of interest" description="Disordered" evidence="14">
    <location>
        <begin position="684"/>
        <end position="876"/>
    </location>
</feature>
<dbReference type="InterPro" id="IPR014001">
    <property type="entry name" value="Helicase_ATP-bd"/>
</dbReference>
<feature type="domain" description="Helicase ATP-binding" evidence="15">
    <location>
        <begin position="924"/>
        <end position="1123"/>
    </location>
</feature>
<evidence type="ECO:0000313" key="17">
    <source>
        <dbReference type="EMBL" id="KAK3271494.1"/>
    </source>
</evidence>
<dbReference type="GO" id="GO:0005634">
    <property type="term" value="C:nucleus"/>
    <property type="evidence" value="ECO:0007669"/>
    <property type="project" value="UniProtKB-SubCell"/>
</dbReference>
<keyword evidence="7" id="KW-0863">Zinc-finger</keyword>
<feature type="compositionally biased region" description="Acidic residues" evidence="14">
    <location>
        <begin position="733"/>
        <end position="756"/>
    </location>
</feature>
<feature type="compositionally biased region" description="Basic and acidic residues" evidence="14">
    <location>
        <begin position="811"/>
        <end position="821"/>
    </location>
</feature>
<proteinExistence type="inferred from homology"/>
<sequence>MATVAQGGQVLEQVAMRVPGRPRASGTNRYSSMIACVAHMLSRVNFSHRNKHKQRQQAILQEAQQSGNHKMASPQKLITTSLPSDPTSTVAEASACSPRLEGLPGPTKPAPAATSGPGDSLRRKEPGCAQPSDISTATEQRHPRRVTAISCSALNLNERAPGWDVQLAHEDLPGEPLGLVSIRSNQVDANVLSATRKVEHASTPTDQDTPAAEIECTSCGDDLALAFVRICEHPTLSVALCTDCHERVIVSQECSVRDEDGFEEVCGLCGDGGELLCCDTPGCGRAFCEMCVSRVCCPDTSNEEDVARTLELIKQSPAWACFACDQAMLEPRQRALRQWQASSIAGDRALTVDSDEDEEAEGVVRGDVSEAEQERLVNQLVALEAELDEALENLEEERLEALASEVAQELAPQREAGEDVAELVRVEVAAYTEHWQGRLAALQQQQAPLQEMVQASGVDLFGVYIELEKLQRDTVKTEAWRQAPRLGQAGLSAEAAEAVRRADLQLAADTPLSYVNGELRPKNRGASGFQSDVHTEARRRDTGSTLMPIAEAGSTLMPDRGSTPLQRLGARDTGSTLIPIAELDARDTGRKAGDDVVTDQERKLYDAETPADAAGLDVDGVDEVVQLADLGPEELAKLDEEEREQLEEAIQFEAERCLTKQQVRRMVQIDEARDMTEMVRQTRLERRRAGLKRSGARSVVRSHAPRGKRRKGLGGASAQHVSGADGEEVVHEDQEEEDDDDVMVLDDSDEADEEDATATGVTGKDGDKEEEKADSVMQVVDLSEESGEGKPKGKKTMLDFFRPGAGKKRPKPAEEAGHNSDDEGAGGSAGGKTRAAKVMDDKKLSASTKEALELERERQKRLKQGKGAQTQVSEEAEGRVQINGRIEGEEPVWVCKALSDRLKPHQVEGIQFAWDNLAQSLELLRTGNPGLGAVLAHSMGLGKTLQVVALLHTLLKSPLLRECRMGGERSLNTALVLAPVNVVANWESEFAKWLPSSVQSGRKLCVYALEATGKQPKHHNTKLRQWQKTGGVLLCGYELYRSLCKGASGGCAAEWKSAMLAALQNPGPDVVVADEAHVIKNFKSDISKVLKQVHTKRRLALTGSPLQNNLLEYHCMVDFVRESFLGTRAEFCNQFSNPITHGQSADAEEADVRLMKRRSHVLHKRLQGFVQRRDASILASFLPPKASLTARSASDPARPFRLSPSPRSAAFIVPRALSAGLSLPGSLCRALCAGLSLPGSLCWALYAGLSLPGSLCGLSVPGSLCRALCAGLSLPGSLCRALS</sequence>
<feature type="compositionally biased region" description="Polar residues" evidence="14">
    <location>
        <begin position="76"/>
        <end position="91"/>
    </location>
</feature>
<dbReference type="PANTHER" id="PTHR45797:SF1">
    <property type="entry name" value="HELICASE ARIP4"/>
    <property type="match status" value="1"/>
</dbReference>
<keyword evidence="11" id="KW-0238">DNA-binding</keyword>
<feature type="region of interest" description="Disordered" evidence="14">
    <location>
        <begin position="65"/>
        <end position="143"/>
    </location>
</feature>
<dbReference type="GO" id="GO:0005524">
    <property type="term" value="F:ATP binding"/>
    <property type="evidence" value="ECO:0007669"/>
    <property type="project" value="UniProtKB-KW"/>
</dbReference>
<keyword evidence="13" id="KW-0175">Coiled coil</keyword>
<evidence type="ECO:0000259" key="15">
    <source>
        <dbReference type="PROSITE" id="PS51192"/>
    </source>
</evidence>
<dbReference type="SUPFAM" id="SSF57903">
    <property type="entry name" value="FYVE/PHD zinc finger"/>
    <property type="match status" value="1"/>
</dbReference>
<keyword evidence="12" id="KW-0539">Nucleus</keyword>
<dbReference type="InterPro" id="IPR038718">
    <property type="entry name" value="SNF2-like_sf"/>
</dbReference>
<dbReference type="PANTHER" id="PTHR45797">
    <property type="entry name" value="RAD54-LIKE"/>
    <property type="match status" value="1"/>
</dbReference>
<dbReference type="InterPro" id="IPR027417">
    <property type="entry name" value="P-loop_NTPase"/>
</dbReference>
<evidence type="ECO:0008006" key="19">
    <source>
        <dbReference type="Google" id="ProtNLM"/>
    </source>
</evidence>
<dbReference type="InterPro" id="IPR013083">
    <property type="entry name" value="Znf_RING/FYVE/PHD"/>
</dbReference>
<dbReference type="InterPro" id="IPR011011">
    <property type="entry name" value="Znf_FYVE_PHD"/>
</dbReference>
<evidence type="ECO:0000256" key="4">
    <source>
        <dbReference type="ARBA" id="ARBA00022454"/>
    </source>
</evidence>
<dbReference type="PROSITE" id="PS51192">
    <property type="entry name" value="HELICASE_ATP_BIND_1"/>
    <property type="match status" value="1"/>
</dbReference>
<dbReference type="Gene3D" id="3.40.50.10810">
    <property type="entry name" value="Tandem AAA-ATPase domain"/>
    <property type="match status" value="1"/>
</dbReference>
<dbReference type="EMBL" id="LGRX02009708">
    <property type="protein sequence ID" value="KAK3271494.1"/>
    <property type="molecule type" value="Genomic_DNA"/>
</dbReference>
<evidence type="ECO:0000256" key="3">
    <source>
        <dbReference type="ARBA" id="ARBA00007025"/>
    </source>
</evidence>
<dbReference type="SMART" id="SM00487">
    <property type="entry name" value="DEXDc"/>
    <property type="match status" value="1"/>
</dbReference>
<dbReference type="Proteomes" id="UP001190700">
    <property type="component" value="Unassembled WGS sequence"/>
</dbReference>
<evidence type="ECO:0000256" key="11">
    <source>
        <dbReference type="ARBA" id="ARBA00023125"/>
    </source>
</evidence>
<comment type="subcellular location">
    <subcellularLocation>
        <location evidence="2">Chromosome</location>
    </subcellularLocation>
    <subcellularLocation>
        <location evidence="1">Nucleus</location>
    </subcellularLocation>
</comment>
<comment type="similarity">
    <text evidence="3">Belongs to the SNF2/RAD54 helicase family.</text>
</comment>
<dbReference type="InterPro" id="IPR044574">
    <property type="entry name" value="ARIP4-like"/>
</dbReference>
<evidence type="ECO:0000256" key="7">
    <source>
        <dbReference type="ARBA" id="ARBA00022771"/>
    </source>
</evidence>
<dbReference type="GO" id="GO:0003677">
    <property type="term" value="F:DNA binding"/>
    <property type="evidence" value="ECO:0007669"/>
    <property type="project" value="UniProtKB-KW"/>
</dbReference>
<dbReference type="CDD" id="cd18007">
    <property type="entry name" value="DEXHc_ATRX-like"/>
    <property type="match status" value="1"/>
</dbReference>
<comment type="caution">
    <text evidence="17">The sequence shown here is derived from an EMBL/GenBank/DDBJ whole genome shotgun (WGS) entry which is preliminary data.</text>
</comment>
<keyword evidence="4" id="KW-0158">Chromosome</keyword>
<dbReference type="PROSITE" id="PS51533">
    <property type="entry name" value="ADD"/>
    <property type="match status" value="1"/>
</dbReference>
<evidence type="ECO:0000256" key="9">
    <source>
        <dbReference type="ARBA" id="ARBA00022833"/>
    </source>
</evidence>
<dbReference type="GO" id="GO:0010468">
    <property type="term" value="P:regulation of gene expression"/>
    <property type="evidence" value="ECO:0007669"/>
    <property type="project" value="UniProtKB-ARBA"/>
</dbReference>
<feature type="compositionally biased region" description="Basic and acidic residues" evidence="14">
    <location>
        <begin position="764"/>
        <end position="774"/>
    </location>
</feature>
<keyword evidence="6" id="KW-0547">Nucleotide-binding</keyword>